<dbReference type="InterPro" id="IPR004245">
    <property type="entry name" value="DUF229"/>
</dbReference>
<accession>A0A9X0A246</accession>
<proteinExistence type="predicted"/>
<dbReference type="OrthoDB" id="413313at2759"/>
<reference evidence="1" key="1">
    <citation type="submission" date="2023-01" db="EMBL/GenBank/DDBJ databases">
        <title>Genome assembly of the deep-sea coral Lophelia pertusa.</title>
        <authorList>
            <person name="Herrera S."/>
            <person name="Cordes E."/>
        </authorList>
    </citation>
    <scope>NUCLEOTIDE SEQUENCE</scope>
    <source>
        <strain evidence="1">USNM1676648</strain>
        <tissue evidence="1">Polyp</tissue>
    </source>
</reference>
<dbReference type="AlphaFoldDB" id="A0A9X0A246"/>
<gene>
    <name evidence="1" type="ORF">OS493_017382</name>
</gene>
<dbReference type="SUPFAM" id="SSF53649">
    <property type="entry name" value="Alkaline phosphatase-like"/>
    <property type="match status" value="1"/>
</dbReference>
<dbReference type="PANTHER" id="PTHR10974:SF39">
    <property type="entry name" value="E2F TRANSCRIPTION FACTOR CC-MB DOMAIN-CONTAINING PROTEIN"/>
    <property type="match status" value="1"/>
</dbReference>
<evidence type="ECO:0000313" key="1">
    <source>
        <dbReference type="EMBL" id="KAJ7391685.1"/>
    </source>
</evidence>
<dbReference type="InterPro" id="IPR017850">
    <property type="entry name" value="Alkaline_phosphatase_core_sf"/>
</dbReference>
<name>A0A9X0A246_9CNID</name>
<dbReference type="Pfam" id="PF02995">
    <property type="entry name" value="DUF229"/>
    <property type="match status" value="2"/>
</dbReference>
<sequence length="734" mass="83606">MDSQDVLRIEKCDETHYPDICSFQVTESGDNKLSCDAKVCGSSDVEIGSVNPEMGKAISDWKLLPKDTMTATVQEAVNRNLESGFSFLFLRCGGIFQALTFPPILKKVEDGKNRSGININVITFDSISRPHFYRTLPRAVEALKKINQDANIKATTMDFELVQSIGQQTFDILRPFFSGVLKDDNEIRAKVDQLAPLGTEVMYGTFQKWGYQTLFQEDLCWYDSWGIMLTDLQIRAGPGDDSEFKSRWKEFQEKVAKKKTDHCGLTHFSCTVLASKLRRTNHYDYPEKVCFNGQFYSWYFMDYITKLYTALKNDEKAKPLLSYMHFNTGHETVGTRMINMDANLAKFIFNMAAFPNTLTVMLSDHGHTRTPFSSTEEGRRELFDPVFFMIVPDGVAKKLGSQRMAALFANQKRLFTLLDVHKAFMSLNDPKKMNSQDFSETGIFSVIPANRTCADLYMLPLTRCKCEGFDKESHIKDNAENHKWLAEFALGTLNDAIQKQYMEGNTESAKKSGYGNCERLIGKSFTNVIKRFQGEYILTNMNLHVVPPNGYEKDEVYKVSFKHYSQAKQGVFFLSFIRETRYNKFESCVDKSVDIKLCGCAKEQTTSVTKKGVMFENGVPRQMFGTETIVKNLDSNCLFFLRRSFGTFSFALEVANVCTNRTYKFELTANTMDQRIFATTVPIARELPPKTFYFLTSVFKYIAKADEDLKMKASFAVKIEGSSEFKSLGSVDVT</sequence>
<protein>
    <submittedName>
        <fullName evidence="1">Uncharacterized protein</fullName>
    </submittedName>
</protein>
<organism evidence="1 2">
    <name type="scientific">Desmophyllum pertusum</name>
    <dbReference type="NCBI Taxonomy" id="174260"/>
    <lineage>
        <taxon>Eukaryota</taxon>
        <taxon>Metazoa</taxon>
        <taxon>Cnidaria</taxon>
        <taxon>Anthozoa</taxon>
        <taxon>Hexacorallia</taxon>
        <taxon>Scleractinia</taxon>
        <taxon>Caryophylliina</taxon>
        <taxon>Caryophylliidae</taxon>
        <taxon>Desmophyllum</taxon>
    </lineage>
</organism>
<dbReference type="Proteomes" id="UP001163046">
    <property type="component" value="Unassembled WGS sequence"/>
</dbReference>
<evidence type="ECO:0000313" key="2">
    <source>
        <dbReference type="Proteomes" id="UP001163046"/>
    </source>
</evidence>
<dbReference type="PANTHER" id="PTHR10974">
    <property type="entry name" value="FI08016P-RELATED"/>
    <property type="match status" value="1"/>
</dbReference>
<keyword evidence="2" id="KW-1185">Reference proteome</keyword>
<comment type="caution">
    <text evidence="1">The sequence shown here is derived from an EMBL/GenBank/DDBJ whole genome shotgun (WGS) entry which is preliminary data.</text>
</comment>
<dbReference type="EMBL" id="MU825405">
    <property type="protein sequence ID" value="KAJ7391685.1"/>
    <property type="molecule type" value="Genomic_DNA"/>
</dbReference>
<dbReference type="GO" id="GO:0005615">
    <property type="term" value="C:extracellular space"/>
    <property type="evidence" value="ECO:0007669"/>
    <property type="project" value="TreeGrafter"/>
</dbReference>